<accession>A0A2C9KBT5</accession>
<evidence type="ECO:0000313" key="6">
    <source>
        <dbReference type="EnsemblMetazoa" id="BGLB017359-PA"/>
    </source>
</evidence>
<feature type="domain" description="CUB" evidence="5">
    <location>
        <begin position="34"/>
        <end position="146"/>
    </location>
</feature>
<evidence type="ECO:0000256" key="2">
    <source>
        <dbReference type="ARBA" id="ARBA00023157"/>
    </source>
</evidence>
<dbReference type="OrthoDB" id="6345439at2759"/>
<dbReference type="SUPFAM" id="SSF49854">
    <property type="entry name" value="Spermadhesin, CUB domain"/>
    <property type="match status" value="1"/>
</dbReference>
<dbReference type="Proteomes" id="UP000076420">
    <property type="component" value="Unassembled WGS sequence"/>
</dbReference>
<dbReference type="Pfam" id="PF00431">
    <property type="entry name" value="CUB"/>
    <property type="match status" value="1"/>
</dbReference>
<dbReference type="VEuPathDB" id="VectorBase:BGLAX_043876"/>
<gene>
    <name evidence="6" type="primary">106071226</name>
</gene>
<evidence type="ECO:0000313" key="7">
    <source>
        <dbReference type="Proteomes" id="UP000076420"/>
    </source>
</evidence>
<dbReference type="AlphaFoldDB" id="A0A2C9KBT5"/>
<dbReference type="InterPro" id="IPR035914">
    <property type="entry name" value="Sperma_CUB_dom_sf"/>
</dbReference>
<feature type="signal peptide" evidence="4">
    <location>
        <begin position="1"/>
        <end position="24"/>
    </location>
</feature>
<protein>
    <recommendedName>
        <fullName evidence="5">CUB domain-containing protein</fullName>
    </recommendedName>
</protein>
<dbReference type="InterPro" id="IPR000859">
    <property type="entry name" value="CUB_dom"/>
</dbReference>
<keyword evidence="2 3" id="KW-1015">Disulfide bond</keyword>
<dbReference type="PANTHER" id="PTHR24251">
    <property type="entry name" value="OVOCHYMASE-RELATED"/>
    <property type="match status" value="1"/>
</dbReference>
<dbReference type="FunFam" id="2.60.120.290:FF:000013">
    <property type="entry name" value="Membrane frizzled-related protein"/>
    <property type="match status" value="1"/>
</dbReference>
<reference evidence="6" key="1">
    <citation type="submission" date="2020-05" db="UniProtKB">
        <authorList>
            <consortium name="EnsemblMetazoa"/>
        </authorList>
    </citation>
    <scope>IDENTIFICATION</scope>
    <source>
        <strain evidence="6">BB02</strain>
    </source>
</reference>
<feature type="chain" id="PRO_5012157712" description="CUB domain-containing protein" evidence="4">
    <location>
        <begin position="25"/>
        <end position="156"/>
    </location>
</feature>
<dbReference type="PROSITE" id="PS01180">
    <property type="entry name" value="CUB"/>
    <property type="match status" value="1"/>
</dbReference>
<dbReference type="Gene3D" id="2.60.120.290">
    <property type="entry name" value="Spermadhesin, CUB domain"/>
    <property type="match status" value="1"/>
</dbReference>
<keyword evidence="1" id="KW-0677">Repeat</keyword>
<organism evidence="6 7">
    <name type="scientific">Biomphalaria glabrata</name>
    <name type="common">Bloodfluke planorb</name>
    <name type="synonym">Freshwater snail</name>
    <dbReference type="NCBI Taxonomy" id="6526"/>
    <lineage>
        <taxon>Eukaryota</taxon>
        <taxon>Metazoa</taxon>
        <taxon>Spiralia</taxon>
        <taxon>Lophotrochozoa</taxon>
        <taxon>Mollusca</taxon>
        <taxon>Gastropoda</taxon>
        <taxon>Heterobranchia</taxon>
        <taxon>Euthyneura</taxon>
        <taxon>Panpulmonata</taxon>
        <taxon>Hygrophila</taxon>
        <taxon>Lymnaeoidea</taxon>
        <taxon>Planorbidae</taxon>
        <taxon>Biomphalaria</taxon>
    </lineage>
</organism>
<dbReference type="VEuPathDB" id="VectorBase:BGLB017359"/>
<dbReference type="STRING" id="6526.A0A2C9KBT5"/>
<dbReference type="SMART" id="SM00042">
    <property type="entry name" value="CUB"/>
    <property type="match status" value="1"/>
</dbReference>
<evidence type="ECO:0000256" key="4">
    <source>
        <dbReference type="SAM" id="SignalP"/>
    </source>
</evidence>
<dbReference type="EnsemblMetazoa" id="BGLB017359-RA">
    <property type="protein sequence ID" value="BGLB017359-PA"/>
    <property type="gene ID" value="BGLB017359"/>
</dbReference>
<comment type="caution">
    <text evidence="3">Lacks conserved residue(s) required for the propagation of feature annotation.</text>
</comment>
<proteinExistence type="predicted"/>
<dbReference type="KEGG" id="bgt:106071226"/>
<keyword evidence="4" id="KW-0732">Signal</keyword>
<evidence type="ECO:0000256" key="1">
    <source>
        <dbReference type="ARBA" id="ARBA00022737"/>
    </source>
</evidence>
<evidence type="ECO:0000256" key="3">
    <source>
        <dbReference type="PROSITE-ProRule" id="PRU00059"/>
    </source>
</evidence>
<dbReference type="PANTHER" id="PTHR24251:SF50">
    <property type="entry name" value="ATTRACTIN-LIKE 1A"/>
    <property type="match status" value="1"/>
</dbReference>
<name>A0A2C9KBT5_BIOGL</name>
<feature type="disulfide bond" evidence="3">
    <location>
        <begin position="34"/>
        <end position="61"/>
    </location>
</feature>
<evidence type="ECO:0000259" key="5">
    <source>
        <dbReference type="PROSITE" id="PS01180"/>
    </source>
</evidence>
<sequence>MNRSKQWTRMSIFMVITCTSHAFAQSTSPTSGLCGGKLRASSGTIISPGYPTAAYSHSLTCAWTIEATPNQIITLRVTDLALESTQNCLYDFLDVYNGTSSNATRILHVCNSVSTITTVTKSKMYILFRSDESVSRKGFSATYEITNEPLKAAQVE</sequence>
<dbReference type="CDD" id="cd00041">
    <property type="entry name" value="CUB"/>
    <property type="match status" value="1"/>
</dbReference>